<dbReference type="AlphaFoldDB" id="A0A9Q3HJX5"/>
<gene>
    <name evidence="1" type="ORF">O181_044175</name>
</gene>
<dbReference type="Proteomes" id="UP000765509">
    <property type="component" value="Unassembled WGS sequence"/>
</dbReference>
<dbReference type="PANTHER" id="PTHR11439">
    <property type="entry name" value="GAG-POL-RELATED RETROTRANSPOSON"/>
    <property type="match status" value="1"/>
</dbReference>
<evidence type="ECO:0000313" key="2">
    <source>
        <dbReference type="Proteomes" id="UP000765509"/>
    </source>
</evidence>
<protein>
    <recommendedName>
        <fullName evidence="3">Reverse transcriptase Ty1/copia-type domain-containing protein</fullName>
    </recommendedName>
</protein>
<evidence type="ECO:0008006" key="3">
    <source>
        <dbReference type="Google" id="ProtNLM"/>
    </source>
</evidence>
<keyword evidence="2" id="KW-1185">Reference proteome</keyword>
<evidence type="ECO:0000313" key="1">
    <source>
        <dbReference type="EMBL" id="MBW0504460.1"/>
    </source>
</evidence>
<comment type="caution">
    <text evidence="1">The sequence shown here is derived from an EMBL/GenBank/DDBJ whole genome shotgun (WGS) entry which is preliminary data.</text>
</comment>
<proteinExistence type="predicted"/>
<dbReference type="PANTHER" id="PTHR11439:SF463">
    <property type="entry name" value="REVERSE TRANSCRIPTASE TY1_COPIA-TYPE DOMAIN-CONTAINING PROTEIN"/>
    <property type="match status" value="1"/>
</dbReference>
<sequence>MCFSQRPTKGDSLPCNPTGIGARKAKILSQVKQSNIWSTASPTSMVQETEEPANQDDIAIFGNNIEDFKREIGKEFEIKDIGPSDLMLGAKINQMRDRISLDQQHFTEALGNIIHEAQNQLQERNWKHQLPQLSNATRSVRSKYTFPIPQNSGAKALAGIPPCTQILDASRDRELYYPRQTSETISAFSNADWGNCNATHRLTTGYLTCFHQCLVFWETRKQPSVSISTAEAEYKLLCNLTSELLWFKKWCEEARVAKSESPICIYKDNQACIKTSNGDCNLNNKRLKHVEIQLHFIKEVINNKVVSLYYIPSAQMLADFLTKSISKDMLERSLQSLSNLRLGERGDVKKLTQMGLGEHGLTPSAKALD</sequence>
<name>A0A9Q3HJX5_9BASI</name>
<accession>A0A9Q3HJX5</accession>
<dbReference type="EMBL" id="AVOT02017951">
    <property type="protein sequence ID" value="MBW0504460.1"/>
    <property type="molecule type" value="Genomic_DNA"/>
</dbReference>
<reference evidence="1" key="1">
    <citation type="submission" date="2021-03" db="EMBL/GenBank/DDBJ databases">
        <title>Draft genome sequence of rust myrtle Austropuccinia psidii MF-1, a brazilian biotype.</title>
        <authorList>
            <person name="Quecine M.C."/>
            <person name="Pachon D.M.R."/>
            <person name="Bonatelli M.L."/>
            <person name="Correr F.H."/>
            <person name="Franceschini L.M."/>
            <person name="Leite T.F."/>
            <person name="Margarido G.R.A."/>
            <person name="Almeida C.A."/>
            <person name="Ferrarezi J.A."/>
            <person name="Labate C.A."/>
        </authorList>
    </citation>
    <scope>NUCLEOTIDE SEQUENCE</scope>
    <source>
        <strain evidence="1">MF-1</strain>
    </source>
</reference>
<organism evidence="1 2">
    <name type="scientific">Austropuccinia psidii MF-1</name>
    <dbReference type="NCBI Taxonomy" id="1389203"/>
    <lineage>
        <taxon>Eukaryota</taxon>
        <taxon>Fungi</taxon>
        <taxon>Dikarya</taxon>
        <taxon>Basidiomycota</taxon>
        <taxon>Pucciniomycotina</taxon>
        <taxon>Pucciniomycetes</taxon>
        <taxon>Pucciniales</taxon>
        <taxon>Sphaerophragmiaceae</taxon>
        <taxon>Austropuccinia</taxon>
    </lineage>
</organism>
<dbReference type="CDD" id="cd09272">
    <property type="entry name" value="RNase_HI_RT_Ty1"/>
    <property type="match status" value="1"/>
</dbReference>